<keyword evidence="4" id="KW-0249">Electron transport</keyword>
<evidence type="ECO:0000256" key="4">
    <source>
        <dbReference type="ARBA" id="ARBA00022982"/>
    </source>
</evidence>
<evidence type="ECO:0000259" key="7">
    <source>
        <dbReference type="PROSITE" id="PS51007"/>
    </source>
</evidence>
<dbReference type="SUPFAM" id="SSF46626">
    <property type="entry name" value="Cytochrome c"/>
    <property type="match status" value="1"/>
</dbReference>
<dbReference type="PROSITE" id="PS51007">
    <property type="entry name" value="CYTC"/>
    <property type="match status" value="1"/>
</dbReference>
<feature type="domain" description="Cytochrome c" evidence="7">
    <location>
        <begin position="26"/>
        <end position="127"/>
    </location>
</feature>
<accession>A0A2T5GJT2</accession>
<dbReference type="InterPro" id="IPR036909">
    <property type="entry name" value="Cyt_c-like_dom_sf"/>
</dbReference>
<reference evidence="8 9" key="1">
    <citation type="submission" date="2018-04" db="EMBL/GenBank/DDBJ databases">
        <title>Genomic Encyclopedia of Type Strains, Phase III (KMG-III): the genomes of soil and plant-associated and newly described type strains.</title>
        <authorList>
            <person name="Whitman W."/>
        </authorList>
    </citation>
    <scope>NUCLEOTIDE SEQUENCE [LARGE SCALE GENOMIC DNA]</scope>
    <source>
        <strain evidence="8 9">MA101b</strain>
    </source>
</reference>
<dbReference type="GO" id="GO:0020037">
    <property type="term" value="F:heme binding"/>
    <property type="evidence" value="ECO:0007669"/>
    <property type="project" value="InterPro"/>
</dbReference>
<protein>
    <submittedName>
        <fullName evidence="8">Cytochrome c</fullName>
    </submittedName>
</protein>
<dbReference type="Gene3D" id="1.10.760.10">
    <property type="entry name" value="Cytochrome c-like domain"/>
    <property type="match status" value="1"/>
</dbReference>
<keyword evidence="3 6" id="KW-0479">Metal-binding</keyword>
<dbReference type="InterPro" id="IPR002327">
    <property type="entry name" value="Cyt_c_1A/1B"/>
</dbReference>
<proteinExistence type="predicted"/>
<dbReference type="RefSeq" id="WP_107958294.1">
    <property type="nucleotide sequence ID" value="NZ_JASPFP010000001.1"/>
</dbReference>
<keyword evidence="1" id="KW-0813">Transport</keyword>
<evidence type="ECO:0000256" key="5">
    <source>
        <dbReference type="ARBA" id="ARBA00023004"/>
    </source>
</evidence>
<evidence type="ECO:0000256" key="1">
    <source>
        <dbReference type="ARBA" id="ARBA00022448"/>
    </source>
</evidence>
<dbReference type="GO" id="GO:0009055">
    <property type="term" value="F:electron transfer activity"/>
    <property type="evidence" value="ECO:0007669"/>
    <property type="project" value="InterPro"/>
</dbReference>
<sequence length="128" mass="13527">MNAAGWSLLALALAGCGSAPDAASTSQIARGERVFRRCTACHTIGRYAGDTDGPNLYGVLGGPVGERRPRFAYTAGLKALSGTWDAARMDQWLANPRRMVPGTTMAFAGLADPKDRADVIAYLATQRP</sequence>
<gene>
    <name evidence="8" type="ORF">C8J26_2430</name>
</gene>
<dbReference type="InterPro" id="IPR009056">
    <property type="entry name" value="Cyt_c-like_dom"/>
</dbReference>
<dbReference type="AlphaFoldDB" id="A0A2T5GJT2"/>
<evidence type="ECO:0000256" key="2">
    <source>
        <dbReference type="ARBA" id="ARBA00022617"/>
    </source>
</evidence>
<dbReference type="PANTHER" id="PTHR11961">
    <property type="entry name" value="CYTOCHROME C"/>
    <property type="match status" value="1"/>
</dbReference>
<name>A0A2T5GJT2_9SPHN</name>
<keyword evidence="2 6" id="KW-0349">Heme</keyword>
<dbReference type="EMBL" id="QAOG01000004">
    <property type="protein sequence ID" value="PTQ59582.1"/>
    <property type="molecule type" value="Genomic_DNA"/>
</dbReference>
<keyword evidence="9" id="KW-1185">Reference proteome</keyword>
<dbReference type="Proteomes" id="UP000244189">
    <property type="component" value="Unassembled WGS sequence"/>
</dbReference>
<keyword evidence="5 6" id="KW-0408">Iron</keyword>
<evidence type="ECO:0000313" key="8">
    <source>
        <dbReference type="EMBL" id="PTQ59582.1"/>
    </source>
</evidence>
<evidence type="ECO:0000313" key="9">
    <source>
        <dbReference type="Proteomes" id="UP000244189"/>
    </source>
</evidence>
<evidence type="ECO:0000256" key="3">
    <source>
        <dbReference type="ARBA" id="ARBA00022723"/>
    </source>
</evidence>
<evidence type="ECO:0000256" key="6">
    <source>
        <dbReference type="PROSITE-ProRule" id="PRU00433"/>
    </source>
</evidence>
<comment type="caution">
    <text evidence="8">The sequence shown here is derived from an EMBL/GenBank/DDBJ whole genome shotgun (WGS) entry which is preliminary data.</text>
</comment>
<organism evidence="8 9">
    <name type="scientific">Sphingomonas aurantiaca</name>
    <dbReference type="NCBI Taxonomy" id="185949"/>
    <lineage>
        <taxon>Bacteria</taxon>
        <taxon>Pseudomonadati</taxon>
        <taxon>Pseudomonadota</taxon>
        <taxon>Alphaproteobacteria</taxon>
        <taxon>Sphingomonadales</taxon>
        <taxon>Sphingomonadaceae</taxon>
        <taxon>Sphingomonas</taxon>
    </lineage>
</organism>
<dbReference type="PRINTS" id="PR00604">
    <property type="entry name" value="CYTCHRMECIAB"/>
</dbReference>
<dbReference type="Pfam" id="PF00034">
    <property type="entry name" value="Cytochrom_C"/>
    <property type="match status" value="1"/>
</dbReference>
<dbReference type="GO" id="GO:0046872">
    <property type="term" value="F:metal ion binding"/>
    <property type="evidence" value="ECO:0007669"/>
    <property type="project" value="UniProtKB-KW"/>
</dbReference>